<proteinExistence type="predicted"/>
<dbReference type="PANTHER" id="PTHR35936">
    <property type="entry name" value="MEMBRANE-BOUND LYTIC MUREIN TRANSGLYCOSYLASE F"/>
    <property type="match status" value="1"/>
</dbReference>
<dbReference type="PANTHER" id="PTHR35936:SF17">
    <property type="entry name" value="ARGININE-BINDING EXTRACELLULAR PROTEIN ARTP"/>
    <property type="match status" value="1"/>
</dbReference>
<evidence type="ECO:0000256" key="2">
    <source>
        <dbReference type="SAM" id="SignalP"/>
    </source>
</evidence>
<comment type="caution">
    <text evidence="4">The sequence shown here is derived from an EMBL/GenBank/DDBJ whole genome shotgun (WGS) entry which is preliminary data.</text>
</comment>
<name>A0A9D1KX36_9FIRM</name>
<protein>
    <submittedName>
        <fullName evidence="4">Transporter substrate-binding domain-containing protein</fullName>
    </submittedName>
</protein>
<evidence type="ECO:0000313" key="4">
    <source>
        <dbReference type="EMBL" id="HIU09662.1"/>
    </source>
</evidence>
<feature type="chain" id="PRO_5038854879" evidence="2">
    <location>
        <begin position="23"/>
        <end position="288"/>
    </location>
</feature>
<evidence type="ECO:0000313" key="5">
    <source>
        <dbReference type="Proteomes" id="UP000824124"/>
    </source>
</evidence>
<dbReference type="Proteomes" id="UP000824124">
    <property type="component" value="Unassembled WGS sequence"/>
</dbReference>
<accession>A0A9D1KX36</accession>
<evidence type="ECO:0000256" key="1">
    <source>
        <dbReference type="ARBA" id="ARBA00022729"/>
    </source>
</evidence>
<evidence type="ECO:0000259" key="3">
    <source>
        <dbReference type="SMART" id="SM00062"/>
    </source>
</evidence>
<dbReference type="Gene3D" id="3.40.190.10">
    <property type="entry name" value="Periplasmic binding protein-like II"/>
    <property type="match status" value="2"/>
</dbReference>
<feature type="domain" description="Solute-binding protein family 3/N-terminal" evidence="3">
    <location>
        <begin position="42"/>
        <end position="283"/>
    </location>
</feature>
<dbReference type="AlphaFoldDB" id="A0A9D1KX36"/>
<sequence>MKKLINLLLTAALLCGMLAGLAACGGDDQQPNNGDANTDKPVLRVGMECGYAPYNWAQNDDSNGAVPIVDSPQYANGYDVMMAKYLADKIGYDLEIYKIDWDSLPIAVQSGAIDCAIAGQSITAERLETVDFTAPYYYASIVAVTRDDTDYAAATKVSDLTGAICTSQINTVWYDTMLPQIPDAKIQPATESAPQMLVALNSGAVDLVVTDMPTAKAAQLVYPNFVLLEMEQGADFEASDEDINIGISLAKGNTELLDKLNAELEQLTADDFAEMMDEAIKVQPLTNE</sequence>
<gene>
    <name evidence="4" type="ORF">IAB00_00180</name>
</gene>
<dbReference type="InterPro" id="IPR001638">
    <property type="entry name" value="Solute-binding_3/MltF_N"/>
</dbReference>
<dbReference type="SMART" id="SM00062">
    <property type="entry name" value="PBPb"/>
    <property type="match status" value="1"/>
</dbReference>
<feature type="signal peptide" evidence="2">
    <location>
        <begin position="1"/>
        <end position="22"/>
    </location>
</feature>
<dbReference type="PROSITE" id="PS51257">
    <property type="entry name" value="PROKAR_LIPOPROTEIN"/>
    <property type="match status" value="1"/>
</dbReference>
<dbReference type="SUPFAM" id="SSF53850">
    <property type="entry name" value="Periplasmic binding protein-like II"/>
    <property type="match status" value="1"/>
</dbReference>
<dbReference type="Pfam" id="PF00497">
    <property type="entry name" value="SBP_bac_3"/>
    <property type="match status" value="1"/>
</dbReference>
<reference evidence="4" key="1">
    <citation type="submission" date="2020-10" db="EMBL/GenBank/DDBJ databases">
        <authorList>
            <person name="Gilroy R."/>
        </authorList>
    </citation>
    <scope>NUCLEOTIDE SEQUENCE</scope>
    <source>
        <strain evidence="4">2830</strain>
    </source>
</reference>
<organism evidence="4 5">
    <name type="scientific">Candidatus Avidehalobacter gallistercoris</name>
    <dbReference type="NCBI Taxonomy" id="2840694"/>
    <lineage>
        <taxon>Bacteria</taxon>
        <taxon>Bacillati</taxon>
        <taxon>Bacillota</taxon>
        <taxon>Clostridia</taxon>
        <taxon>Eubacteriales</taxon>
        <taxon>Peptococcaceae</taxon>
        <taxon>Peptococcaceae incertae sedis</taxon>
        <taxon>Candidatus Avidehalobacter</taxon>
    </lineage>
</organism>
<dbReference type="EMBL" id="DVMH01000002">
    <property type="protein sequence ID" value="HIU09662.1"/>
    <property type="molecule type" value="Genomic_DNA"/>
</dbReference>
<reference evidence="4" key="2">
    <citation type="journal article" date="2021" name="PeerJ">
        <title>Extensive microbial diversity within the chicken gut microbiome revealed by metagenomics and culture.</title>
        <authorList>
            <person name="Gilroy R."/>
            <person name="Ravi A."/>
            <person name="Getino M."/>
            <person name="Pursley I."/>
            <person name="Horton D.L."/>
            <person name="Alikhan N.F."/>
            <person name="Baker D."/>
            <person name="Gharbi K."/>
            <person name="Hall N."/>
            <person name="Watson M."/>
            <person name="Adriaenssens E.M."/>
            <person name="Foster-Nyarko E."/>
            <person name="Jarju S."/>
            <person name="Secka A."/>
            <person name="Antonio M."/>
            <person name="Oren A."/>
            <person name="Chaudhuri R.R."/>
            <person name="La Ragione R."/>
            <person name="Hildebrand F."/>
            <person name="Pallen M.J."/>
        </authorList>
    </citation>
    <scope>NUCLEOTIDE SEQUENCE</scope>
    <source>
        <strain evidence="4">2830</strain>
    </source>
</reference>
<keyword evidence="1 2" id="KW-0732">Signal</keyword>